<feature type="chain" id="PRO_5045164952" evidence="6">
    <location>
        <begin position="22"/>
        <end position="319"/>
    </location>
</feature>
<dbReference type="RefSeq" id="WP_191750999.1">
    <property type="nucleotide sequence ID" value="NZ_JACSQZ010000069.1"/>
</dbReference>
<dbReference type="Pfam" id="PF01497">
    <property type="entry name" value="Peripla_BP_2"/>
    <property type="match status" value="1"/>
</dbReference>
<proteinExistence type="inferred from homology"/>
<organism evidence="8 9">
    <name type="scientific">Clostridium gallinarum</name>
    <dbReference type="NCBI Taxonomy" id="2762246"/>
    <lineage>
        <taxon>Bacteria</taxon>
        <taxon>Bacillati</taxon>
        <taxon>Bacillota</taxon>
        <taxon>Clostridia</taxon>
        <taxon>Eubacteriales</taxon>
        <taxon>Clostridiaceae</taxon>
        <taxon>Clostridium</taxon>
    </lineage>
</organism>
<keyword evidence="4 6" id="KW-0732">Signal</keyword>
<dbReference type="InterPro" id="IPR051313">
    <property type="entry name" value="Bact_iron-sidero_bind"/>
</dbReference>
<comment type="similarity">
    <text evidence="2">Belongs to the bacterial solute-binding protein 8 family.</text>
</comment>
<dbReference type="SUPFAM" id="SSF53807">
    <property type="entry name" value="Helical backbone' metal receptor"/>
    <property type="match status" value="1"/>
</dbReference>
<accession>A0ABR8Q767</accession>
<name>A0ABR8Q767_9CLOT</name>
<keyword evidence="9" id="KW-1185">Reference proteome</keyword>
<evidence type="ECO:0000256" key="4">
    <source>
        <dbReference type="ARBA" id="ARBA00022729"/>
    </source>
</evidence>
<feature type="coiled-coil region" evidence="5">
    <location>
        <begin position="167"/>
        <end position="194"/>
    </location>
</feature>
<dbReference type="PANTHER" id="PTHR30532">
    <property type="entry name" value="IRON III DICITRATE-BINDING PERIPLASMIC PROTEIN"/>
    <property type="match status" value="1"/>
</dbReference>
<dbReference type="CDD" id="cd01140">
    <property type="entry name" value="FatB"/>
    <property type="match status" value="1"/>
</dbReference>
<protein>
    <submittedName>
        <fullName evidence="8">ABC transporter substrate-binding protein</fullName>
    </submittedName>
</protein>
<evidence type="ECO:0000259" key="7">
    <source>
        <dbReference type="PROSITE" id="PS50983"/>
    </source>
</evidence>
<dbReference type="EMBL" id="JACSQZ010000069">
    <property type="protein sequence ID" value="MBD7916255.1"/>
    <property type="molecule type" value="Genomic_DNA"/>
</dbReference>
<evidence type="ECO:0000256" key="6">
    <source>
        <dbReference type="SAM" id="SignalP"/>
    </source>
</evidence>
<keyword evidence="5" id="KW-0175">Coiled coil</keyword>
<feature type="signal peptide" evidence="6">
    <location>
        <begin position="1"/>
        <end position="21"/>
    </location>
</feature>
<dbReference type="Gene3D" id="3.40.50.1980">
    <property type="entry name" value="Nitrogenase molybdenum iron protein domain"/>
    <property type="match status" value="2"/>
</dbReference>
<evidence type="ECO:0000313" key="9">
    <source>
        <dbReference type="Proteomes" id="UP000640335"/>
    </source>
</evidence>
<comment type="subcellular location">
    <subcellularLocation>
        <location evidence="1">Cell envelope</location>
    </subcellularLocation>
</comment>
<sequence length="319" mass="34860">MKKKIIAILGMVMALSVGVMGCTSNSAGTDNNVAVQEENKKVVVTDRMGDIEVPVNPENVVVLDYGSLDIMSKLGVEPVALPKGSLPDYLSQYEDEKYIDLGSLKEFDLEKVNAAEPDLIIIEGRQESYYEDLKKIAPVLYLGTVDNDIFASAENNATILGKIFEKEDGVTAELQSLNNRVEAIKAKVEENNSTALMAMFNEGSLSAYGLGSRYDMLYSKFGFKVIDESIESAKHGQEISFEYIKEKNPDYLFVLDRGAITGAQASVIEAMENELVKTTKAYENGNIVYVDPQAWYVGGSGLMAIDTIISNVEAAIGIK</sequence>
<dbReference type="PROSITE" id="PS51257">
    <property type="entry name" value="PROKAR_LIPOPROTEIN"/>
    <property type="match status" value="1"/>
</dbReference>
<evidence type="ECO:0000256" key="5">
    <source>
        <dbReference type="SAM" id="Coils"/>
    </source>
</evidence>
<evidence type="ECO:0000256" key="2">
    <source>
        <dbReference type="ARBA" id="ARBA00008814"/>
    </source>
</evidence>
<comment type="caution">
    <text evidence="8">The sequence shown here is derived from an EMBL/GenBank/DDBJ whole genome shotgun (WGS) entry which is preliminary data.</text>
</comment>
<dbReference type="Proteomes" id="UP000640335">
    <property type="component" value="Unassembled WGS sequence"/>
</dbReference>
<evidence type="ECO:0000313" key="8">
    <source>
        <dbReference type="EMBL" id="MBD7916255.1"/>
    </source>
</evidence>
<reference evidence="8 9" key="1">
    <citation type="submission" date="2020-08" db="EMBL/GenBank/DDBJ databases">
        <title>A Genomic Blueprint of the Chicken Gut Microbiome.</title>
        <authorList>
            <person name="Gilroy R."/>
            <person name="Ravi A."/>
            <person name="Getino M."/>
            <person name="Pursley I."/>
            <person name="Horton D.L."/>
            <person name="Alikhan N.-F."/>
            <person name="Baker D."/>
            <person name="Gharbi K."/>
            <person name="Hall N."/>
            <person name="Watson M."/>
            <person name="Adriaenssens E.M."/>
            <person name="Foster-Nyarko E."/>
            <person name="Jarju S."/>
            <person name="Secka A."/>
            <person name="Antonio M."/>
            <person name="Oren A."/>
            <person name="Chaudhuri R."/>
            <person name="La Ragione R.M."/>
            <person name="Hildebrand F."/>
            <person name="Pallen M.J."/>
        </authorList>
    </citation>
    <scope>NUCLEOTIDE SEQUENCE [LARGE SCALE GENOMIC DNA]</scope>
    <source>
        <strain evidence="8 9">Sa3CUN1</strain>
    </source>
</reference>
<dbReference type="PROSITE" id="PS50983">
    <property type="entry name" value="FE_B12_PBP"/>
    <property type="match status" value="1"/>
</dbReference>
<dbReference type="InterPro" id="IPR002491">
    <property type="entry name" value="ABC_transptr_periplasmic_BD"/>
</dbReference>
<evidence type="ECO:0000256" key="3">
    <source>
        <dbReference type="ARBA" id="ARBA00022448"/>
    </source>
</evidence>
<keyword evidence="3" id="KW-0813">Transport</keyword>
<dbReference type="PANTHER" id="PTHR30532:SF28">
    <property type="entry name" value="PETROBACTIN-BINDING PROTEIN YCLQ"/>
    <property type="match status" value="1"/>
</dbReference>
<gene>
    <name evidence="8" type="ORF">H9660_14000</name>
</gene>
<feature type="domain" description="Fe/B12 periplasmic-binding" evidence="7">
    <location>
        <begin position="59"/>
        <end position="319"/>
    </location>
</feature>
<dbReference type="InterPro" id="IPR033870">
    <property type="entry name" value="FatB"/>
</dbReference>
<evidence type="ECO:0000256" key="1">
    <source>
        <dbReference type="ARBA" id="ARBA00004196"/>
    </source>
</evidence>